<reference evidence="1" key="1">
    <citation type="submission" date="2016-01" db="EMBL/GenBank/DDBJ databases">
        <authorList>
            <person name="Peeters C."/>
        </authorList>
    </citation>
    <scope>NUCLEOTIDE SEQUENCE [LARGE SCALE GENOMIC DNA]</scope>
    <source>
        <strain evidence="1">LMG 22940</strain>
    </source>
</reference>
<sequence length="56" mass="6481">MSPEVPVAPMTYRKFMINITATSYGYIIRDNAGHFICTAPTIEAAQRLIDRWWEHP</sequence>
<comment type="caution">
    <text evidence="1">The sequence shown here is derived from an EMBL/GenBank/DDBJ whole genome shotgun (WGS) entry which is preliminary data.</text>
</comment>
<keyword evidence="2" id="KW-1185">Reference proteome</keyword>
<evidence type="ECO:0000313" key="2">
    <source>
        <dbReference type="Proteomes" id="UP000054770"/>
    </source>
</evidence>
<dbReference type="Proteomes" id="UP000054770">
    <property type="component" value="Unassembled WGS sequence"/>
</dbReference>
<organism evidence="1 2">
    <name type="scientific">Caballeronia choica</name>
    <dbReference type="NCBI Taxonomy" id="326476"/>
    <lineage>
        <taxon>Bacteria</taxon>
        <taxon>Pseudomonadati</taxon>
        <taxon>Pseudomonadota</taxon>
        <taxon>Betaproteobacteria</taxon>
        <taxon>Burkholderiales</taxon>
        <taxon>Burkholderiaceae</taxon>
        <taxon>Caballeronia</taxon>
    </lineage>
</organism>
<dbReference type="EMBL" id="FCON02000225">
    <property type="protein sequence ID" value="SAL86366.1"/>
    <property type="molecule type" value="Genomic_DNA"/>
</dbReference>
<evidence type="ECO:0000313" key="1">
    <source>
        <dbReference type="EMBL" id="SAL86366.1"/>
    </source>
</evidence>
<protein>
    <submittedName>
        <fullName evidence="1">Uncharacterized protein</fullName>
    </submittedName>
</protein>
<proteinExistence type="predicted"/>
<name>A0A158KYY3_9BURK</name>
<dbReference type="AlphaFoldDB" id="A0A158KYY3"/>
<dbReference type="RefSeq" id="WP_160110162.1">
    <property type="nucleotide sequence ID" value="NZ_FCON02000225.1"/>
</dbReference>
<gene>
    <name evidence="1" type="ORF">AWB68_08003</name>
</gene>
<accession>A0A158KYY3</accession>